<evidence type="ECO:0000313" key="9">
    <source>
        <dbReference type="EMBL" id="MCB5180446.1"/>
    </source>
</evidence>
<dbReference type="InterPro" id="IPR050171">
    <property type="entry name" value="MFS_Transporters"/>
</dbReference>
<evidence type="ECO:0000256" key="6">
    <source>
        <dbReference type="ARBA" id="ARBA00023136"/>
    </source>
</evidence>
<keyword evidence="6 8" id="KW-0472">Membrane</keyword>
<dbReference type="RefSeq" id="WP_226727322.1">
    <property type="nucleotide sequence ID" value="NZ_JAJAUY010000044.1"/>
</dbReference>
<comment type="caution">
    <text evidence="9">The sequence shown here is derived from an EMBL/GenBank/DDBJ whole genome shotgun (WGS) entry which is preliminary data.</text>
</comment>
<evidence type="ECO:0000256" key="7">
    <source>
        <dbReference type="SAM" id="MobiDB-lite"/>
    </source>
</evidence>
<evidence type="ECO:0000313" key="10">
    <source>
        <dbReference type="Proteomes" id="UP001199054"/>
    </source>
</evidence>
<sequence length="445" mass="45651">MNLRILPPPGAPRRLAAAQLSNSVGDGAYYVCSALYFTRVVGLSPAQIGLGLTVAWAVGSVAGVPLGALADRRGPRGTSVLLALATAAAVASFLVIRSFWPFLLAACLYATAQCGLAAARQALLAGLVEPRERTGVLAHLQSMLNAGLALGASIGGLALSADSAGAYRAVFAMDAVSFLVCAAVLLRLPAVAPVERRAAGEPRLAVLRDRPYALVTALNAVLLLRMPLLSLAIPLWIVERTHAPGWLVSALFVLNTVGVMLFQVRTARPVTDLRTARAAVWSSGLVMAASCVVFALSALPAAAWAAGAALVVGAVLQLFAEMRQSAGSWQISFSLAPPEKIGQYQGFFGTGVPVARTLGPLLLTSLLLLWGIPGWLLLGGVLLVASWAMGPAVRRAERAAAQRPEPEPEPAAAAAAGEPAAAPDAAGTPEGTPAGTAVPTVRAGR</sequence>
<feature type="transmembrane region" description="Helical" evidence="8">
    <location>
        <begin position="167"/>
        <end position="190"/>
    </location>
</feature>
<feature type="transmembrane region" description="Helical" evidence="8">
    <location>
        <begin position="366"/>
        <end position="389"/>
    </location>
</feature>
<proteinExistence type="predicted"/>
<keyword evidence="10" id="KW-1185">Reference proteome</keyword>
<gene>
    <name evidence="9" type="ORF">LG632_13780</name>
</gene>
<feature type="compositionally biased region" description="Low complexity" evidence="7">
    <location>
        <begin position="410"/>
        <end position="445"/>
    </location>
</feature>
<evidence type="ECO:0000256" key="3">
    <source>
        <dbReference type="ARBA" id="ARBA00022475"/>
    </source>
</evidence>
<comment type="subcellular location">
    <subcellularLocation>
        <location evidence="1">Cell membrane</location>
        <topology evidence="1">Multi-pass membrane protein</topology>
    </subcellularLocation>
</comment>
<evidence type="ECO:0000256" key="2">
    <source>
        <dbReference type="ARBA" id="ARBA00022448"/>
    </source>
</evidence>
<keyword evidence="4 8" id="KW-0812">Transmembrane</keyword>
<dbReference type="Gene3D" id="1.20.1250.20">
    <property type="entry name" value="MFS general substrate transporter like domains"/>
    <property type="match status" value="1"/>
</dbReference>
<feature type="transmembrane region" description="Helical" evidence="8">
    <location>
        <begin position="276"/>
        <end position="296"/>
    </location>
</feature>
<dbReference type="EMBL" id="JAJAUY010000044">
    <property type="protein sequence ID" value="MCB5180446.1"/>
    <property type="molecule type" value="Genomic_DNA"/>
</dbReference>
<dbReference type="SUPFAM" id="SSF103473">
    <property type="entry name" value="MFS general substrate transporter"/>
    <property type="match status" value="1"/>
</dbReference>
<dbReference type="PANTHER" id="PTHR23517">
    <property type="entry name" value="RESISTANCE PROTEIN MDTM, PUTATIVE-RELATED-RELATED"/>
    <property type="match status" value="1"/>
</dbReference>
<dbReference type="Pfam" id="PF07690">
    <property type="entry name" value="MFS_1"/>
    <property type="match status" value="1"/>
</dbReference>
<evidence type="ECO:0000256" key="1">
    <source>
        <dbReference type="ARBA" id="ARBA00004651"/>
    </source>
</evidence>
<dbReference type="PANTHER" id="PTHR23517:SF2">
    <property type="entry name" value="MULTIDRUG RESISTANCE PROTEIN MDTH"/>
    <property type="match status" value="1"/>
</dbReference>
<organism evidence="9 10">
    <name type="scientific">Streptomyces antimicrobicus</name>
    <dbReference type="NCBI Taxonomy" id="2883108"/>
    <lineage>
        <taxon>Bacteria</taxon>
        <taxon>Bacillati</taxon>
        <taxon>Actinomycetota</taxon>
        <taxon>Actinomycetes</taxon>
        <taxon>Kitasatosporales</taxon>
        <taxon>Streptomycetaceae</taxon>
        <taxon>Streptomyces</taxon>
    </lineage>
</organism>
<protein>
    <submittedName>
        <fullName evidence="9">MFS transporter</fullName>
    </submittedName>
</protein>
<feature type="region of interest" description="Disordered" evidence="7">
    <location>
        <begin position="398"/>
        <end position="445"/>
    </location>
</feature>
<evidence type="ECO:0000256" key="4">
    <source>
        <dbReference type="ARBA" id="ARBA00022692"/>
    </source>
</evidence>
<reference evidence="9 10" key="1">
    <citation type="submission" date="2021-10" db="EMBL/GenBank/DDBJ databases">
        <title>Streptomyces sp. strain SMC 277, a novel streptomycete isolated from soil.</title>
        <authorList>
            <person name="Chanama M."/>
        </authorList>
    </citation>
    <scope>NUCLEOTIDE SEQUENCE [LARGE SCALE GENOMIC DNA]</scope>
    <source>
        <strain evidence="9 10">SMC 277</strain>
    </source>
</reference>
<dbReference type="InterPro" id="IPR036259">
    <property type="entry name" value="MFS_trans_sf"/>
</dbReference>
<feature type="transmembrane region" description="Helical" evidence="8">
    <location>
        <begin position="102"/>
        <end position="123"/>
    </location>
</feature>
<feature type="transmembrane region" description="Helical" evidence="8">
    <location>
        <begin position="211"/>
        <end position="237"/>
    </location>
</feature>
<evidence type="ECO:0000256" key="8">
    <source>
        <dbReference type="SAM" id="Phobius"/>
    </source>
</evidence>
<keyword evidence="3" id="KW-1003">Cell membrane</keyword>
<dbReference type="Proteomes" id="UP001199054">
    <property type="component" value="Unassembled WGS sequence"/>
</dbReference>
<dbReference type="InterPro" id="IPR011701">
    <property type="entry name" value="MFS"/>
</dbReference>
<feature type="transmembrane region" description="Helical" evidence="8">
    <location>
        <begin position="48"/>
        <end position="70"/>
    </location>
</feature>
<feature type="transmembrane region" description="Helical" evidence="8">
    <location>
        <begin position="243"/>
        <end position="264"/>
    </location>
</feature>
<keyword evidence="5 8" id="KW-1133">Transmembrane helix</keyword>
<feature type="transmembrane region" description="Helical" evidence="8">
    <location>
        <begin position="77"/>
        <end position="96"/>
    </location>
</feature>
<keyword evidence="2" id="KW-0813">Transport</keyword>
<evidence type="ECO:0000256" key="5">
    <source>
        <dbReference type="ARBA" id="ARBA00022989"/>
    </source>
</evidence>
<accession>A0ABS8B750</accession>
<name>A0ABS8B750_9ACTN</name>
<feature type="transmembrane region" description="Helical" evidence="8">
    <location>
        <begin position="143"/>
        <end position="161"/>
    </location>
</feature>